<accession>A0A1G2F665</accession>
<comment type="caution">
    <text evidence="1">The sequence shown here is derived from an EMBL/GenBank/DDBJ whole genome shotgun (WGS) entry which is preliminary data.</text>
</comment>
<sequence length="223" mass="24556">MGGKNHQPCHIYLAESTRLSRFLSLAYAELELGNVALEDVILAELNGQNGDTSVISKHLNFSMQSLTGATKMIGKIRQKMDEKDFADLPTLRKLNLRELGESLAGNGLVDSTSWKIISEKMIKGGFCEVLVLFESLIESLSVKTSSLMTMIATLEGAVKKGEVSRILEENRPGNIKDDFAILFVAWAKFNQLFLASSVLSTELWYAFNGYGSLVGREAQLMAV</sequence>
<name>A0A1G2F665_9BACT</name>
<organism evidence="1 2">
    <name type="scientific">Candidatus Portnoybacteria bacterium RBG_19FT_COMBO_36_7</name>
    <dbReference type="NCBI Taxonomy" id="1801992"/>
    <lineage>
        <taxon>Bacteria</taxon>
        <taxon>Candidatus Portnoyibacteriota</taxon>
    </lineage>
</organism>
<evidence type="ECO:0000313" key="1">
    <source>
        <dbReference type="EMBL" id="OGZ33529.1"/>
    </source>
</evidence>
<gene>
    <name evidence="1" type="ORF">A2Y98_01180</name>
</gene>
<dbReference type="Proteomes" id="UP000179099">
    <property type="component" value="Unassembled WGS sequence"/>
</dbReference>
<protein>
    <submittedName>
        <fullName evidence="1">Uncharacterized protein</fullName>
    </submittedName>
</protein>
<reference evidence="1 2" key="1">
    <citation type="journal article" date="2016" name="Nat. Commun.">
        <title>Thousands of microbial genomes shed light on interconnected biogeochemical processes in an aquifer system.</title>
        <authorList>
            <person name="Anantharaman K."/>
            <person name="Brown C.T."/>
            <person name="Hug L.A."/>
            <person name="Sharon I."/>
            <person name="Castelle C.J."/>
            <person name="Probst A.J."/>
            <person name="Thomas B.C."/>
            <person name="Singh A."/>
            <person name="Wilkins M.J."/>
            <person name="Karaoz U."/>
            <person name="Brodie E.L."/>
            <person name="Williams K.H."/>
            <person name="Hubbard S.S."/>
            <person name="Banfield J.F."/>
        </authorList>
    </citation>
    <scope>NUCLEOTIDE SEQUENCE [LARGE SCALE GENOMIC DNA]</scope>
</reference>
<dbReference type="EMBL" id="MHMW01000028">
    <property type="protein sequence ID" value="OGZ33529.1"/>
    <property type="molecule type" value="Genomic_DNA"/>
</dbReference>
<proteinExistence type="predicted"/>
<dbReference type="AlphaFoldDB" id="A0A1G2F665"/>
<evidence type="ECO:0000313" key="2">
    <source>
        <dbReference type="Proteomes" id="UP000179099"/>
    </source>
</evidence>